<keyword evidence="2" id="KW-1185">Reference proteome</keyword>
<accession>A0A1V9YPR4</accession>
<comment type="caution">
    <text evidence="1">The sequence shown here is derived from an EMBL/GenBank/DDBJ whole genome shotgun (WGS) entry which is preliminary data.</text>
</comment>
<evidence type="ECO:0000313" key="1">
    <source>
        <dbReference type="EMBL" id="OQR87660.1"/>
    </source>
</evidence>
<dbReference type="Proteomes" id="UP000243579">
    <property type="component" value="Unassembled WGS sequence"/>
</dbReference>
<protein>
    <submittedName>
        <fullName evidence="1">Uncharacterized protein</fullName>
    </submittedName>
</protein>
<dbReference type="PANTHER" id="PTHR37066:SF1">
    <property type="entry name" value="LNS2_PITP DOMAIN-CONTAINING PROTEIN"/>
    <property type="match status" value="1"/>
</dbReference>
<sequence length="174" mass="18368">MGELVDEGQESSSEWVDISIEDAVAAISMAQSGGRAKALTGPLVVPRADPWPQKTWGVDIQSLLAIAGRATLAVPIDFAVPALSLWPPQWHGYALGSLAWDVGLHLSSLPVDCKAELDALGFVFSTDATWANVVESLAVFQKLHSHCRVSATFVVPSEEEAWPAALGGLPLGAL</sequence>
<dbReference type="EMBL" id="JNBR01001429">
    <property type="protein sequence ID" value="OQR87660.1"/>
    <property type="molecule type" value="Genomic_DNA"/>
</dbReference>
<dbReference type="AlphaFoldDB" id="A0A1V9YPR4"/>
<dbReference type="PANTHER" id="PTHR37066">
    <property type="entry name" value="HELICASE-ASSOCIATED"/>
    <property type="match status" value="1"/>
</dbReference>
<name>A0A1V9YPR4_ACHHY</name>
<gene>
    <name evidence="1" type="ORF">ACHHYP_20363</name>
</gene>
<proteinExistence type="predicted"/>
<dbReference type="OrthoDB" id="58760at2759"/>
<evidence type="ECO:0000313" key="2">
    <source>
        <dbReference type="Proteomes" id="UP000243579"/>
    </source>
</evidence>
<reference evidence="1 2" key="1">
    <citation type="journal article" date="2014" name="Genome Biol. Evol.">
        <title>The secreted proteins of Achlya hypogyna and Thraustotheca clavata identify the ancestral oomycete secretome and reveal gene acquisitions by horizontal gene transfer.</title>
        <authorList>
            <person name="Misner I."/>
            <person name="Blouin N."/>
            <person name="Leonard G."/>
            <person name="Richards T.A."/>
            <person name="Lane C.E."/>
        </authorList>
    </citation>
    <scope>NUCLEOTIDE SEQUENCE [LARGE SCALE GENOMIC DNA]</scope>
    <source>
        <strain evidence="1 2">ATCC 48635</strain>
    </source>
</reference>
<organism evidence="1 2">
    <name type="scientific">Achlya hypogyna</name>
    <name type="common">Oomycete</name>
    <name type="synonym">Protoachlya hypogyna</name>
    <dbReference type="NCBI Taxonomy" id="1202772"/>
    <lineage>
        <taxon>Eukaryota</taxon>
        <taxon>Sar</taxon>
        <taxon>Stramenopiles</taxon>
        <taxon>Oomycota</taxon>
        <taxon>Saprolegniomycetes</taxon>
        <taxon>Saprolegniales</taxon>
        <taxon>Achlyaceae</taxon>
        <taxon>Achlya</taxon>
    </lineage>
</organism>